<organism evidence="3 4">
    <name type="scientific">Actinacidiphila cocklensis</name>
    <dbReference type="NCBI Taxonomy" id="887465"/>
    <lineage>
        <taxon>Bacteria</taxon>
        <taxon>Bacillati</taxon>
        <taxon>Actinomycetota</taxon>
        <taxon>Actinomycetes</taxon>
        <taxon>Kitasatosporales</taxon>
        <taxon>Streptomycetaceae</taxon>
        <taxon>Actinacidiphila</taxon>
    </lineage>
</organism>
<comment type="caution">
    <text evidence="3">The sequence shown here is derived from an EMBL/GenBank/DDBJ whole genome shotgun (WGS) entry which is preliminary data.</text>
</comment>
<name>A0A9W4GQY7_9ACTN</name>
<dbReference type="RefSeq" id="WP_251488509.1">
    <property type="nucleotide sequence ID" value="NZ_CAJSLV010000048.1"/>
</dbReference>
<dbReference type="InterPro" id="IPR036890">
    <property type="entry name" value="HATPase_C_sf"/>
</dbReference>
<evidence type="ECO:0000313" key="3">
    <source>
        <dbReference type="EMBL" id="CAG6393134.1"/>
    </source>
</evidence>
<dbReference type="PANTHER" id="PTHR35526">
    <property type="entry name" value="ANTI-SIGMA-F FACTOR RSBW-RELATED"/>
    <property type="match status" value="1"/>
</dbReference>
<dbReference type="AlphaFoldDB" id="A0A9W4GQY7"/>
<dbReference type="Proteomes" id="UP001152519">
    <property type="component" value="Unassembled WGS sequence"/>
</dbReference>
<proteinExistence type="predicted"/>
<dbReference type="InterPro" id="IPR003594">
    <property type="entry name" value="HATPase_dom"/>
</dbReference>
<protein>
    <recommendedName>
        <fullName evidence="2">Histidine kinase/HSP90-like ATPase domain-containing protein</fullName>
    </recommendedName>
</protein>
<evidence type="ECO:0000256" key="1">
    <source>
        <dbReference type="ARBA" id="ARBA00022527"/>
    </source>
</evidence>
<keyword evidence="1" id="KW-0723">Serine/threonine-protein kinase</keyword>
<reference evidence="3" key="1">
    <citation type="submission" date="2021-05" db="EMBL/GenBank/DDBJ databases">
        <authorList>
            <person name="Arsene-Ploetze F."/>
        </authorList>
    </citation>
    <scope>NUCLEOTIDE SEQUENCE</scope>
    <source>
        <strain evidence="3">DSM 42138</strain>
    </source>
</reference>
<evidence type="ECO:0000313" key="4">
    <source>
        <dbReference type="Proteomes" id="UP001152519"/>
    </source>
</evidence>
<dbReference type="PANTHER" id="PTHR35526:SF3">
    <property type="entry name" value="ANTI-SIGMA-F FACTOR RSBW"/>
    <property type="match status" value="1"/>
</dbReference>
<dbReference type="SUPFAM" id="SSF55874">
    <property type="entry name" value="ATPase domain of HSP90 chaperone/DNA topoisomerase II/histidine kinase"/>
    <property type="match status" value="1"/>
</dbReference>
<dbReference type="Gene3D" id="3.30.565.10">
    <property type="entry name" value="Histidine kinase-like ATPase, C-terminal domain"/>
    <property type="match status" value="1"/>
</dbReference>
<dbReference type="GO" id="GO:0004674">
    <property type="term" value="F:protein serine/threonine kinase activity"/>
    <property type="evidence" value="ECO:0007669"/>
    <property type="project" value="UniProtKB-KW"/>
</dbReference>
<dbReference type="CDD" id="cd16936">
    <property type="entry name" value="HATPase_RsbW-like"/>
    <property type="match status" value="1"/>
</dbReference>
<dbReference type="InterPro" id="IPR050267">
    <property type="entry name" value="Anti-sigma-factor_SerPK"/>
</dbReference>
<keyword evidence="1" id="KW-0808">Transferase</keyword>
<sequence>MTTGTPATHVDERPTAVFRIWPRSVRSVTRARHLLAQHLDVWGLPHLSESAELVISELVTNAVNHARSPRGHLIGTRFERLESGGVRIEVHDASERKPELREASADAEFGRGLALVDALTNGQWGVSIREGPGKMVWAVCTNDEKIGTPQ</sequence>
<gene>
    <name evidence="3" type="ORF">SCOCK_20165</name>
</gene>
<dbReference type="Pfam" id="PF13581">
    <property type="entry name" value="HATPase_c_2"/>
    <property type="match status" value="1"/>
</dbReference>
<dbReference type="EMBL" id="CAJSLV010000048">
    <property type="protein sequence ID" value="CAG6393134.1"/>
    <property type="molecule type" value="Genomic_DNA"/>
</dbReference>
<feature type="domain" description="Histidine kinase/HSP90-like ATPase" evidence="2">
    <location>
        <begin position="24"/>
        <end position="137"/>
    </location>
</feature>
<keyword evidence="1" id="KW-0418">Kinase</keyword>
<evidence type="ECO:0000259" key="2">
    <source>
        <dbReference type="Pfam" id="PF13581"/>
    </source>
</evidence>
<keyword evidence="4" id="KW-1185">Reference proteome</keyword>
<accession>A0A9W4GQY7</accession>